<accession>A0A328DTX6</accession>
<dbReference type="EMBL" id="NQVE01000110">
    <property type="protein sequence ID" value="RAL47829.1"/>
    <property type="molecule type" value="Genomic_DNA"/>
</dbReference>
<dbReference type="AlphaFoldDB" id="A0A328DTX6"/>
<proteinExistence type="predicted"/>
<sequence>MVTTMGDFLLIYDLETRDVNRGALVAAAATAGGGAVVKVAAMLFLSADCLATVASFLHGEY</sequence>
<keyword evidence="2" id="KW-1185">Reference proteome</keyword>
<protein>
    <submittedName>
        <fullName evidence="1">Uncharacterized protein</fullName>
    </submittedName>
</protein>
<comment type="caution">
    <text evidence="1">The sequence shown here is derived from an EMBL/GenBank/DDBJ whole genome shotgun (WGS) entry which is preliminary data.</text>
</comment>
<reference evidence="1 2" key="1">
    <citation type="submission" date="2018-06" db="EMBL/GenBank/DDBJ databases">
        <title>The Genome of Cuscuta australis (Dodder) Provides Insight into the Evolution of Plant Parasitism.</title>
        <authorList>
            <person name="Liu H."/>
        </authorList>
    </citation>
    <scope>NUCLEOTIDE SEQUENCE [LARGE SCALE GENOMIC DNA]</scope>
    <source>
        <strain evidence="2">cv. Yunnan</strain>
        <tissue evidence="1">Vines</tissue>
    </source>
</reference>
<organism evidence="1 2">
    <name type="scientific">Cuscuta australis</name>
    <dbReference type="NCBI Taxonomy" id="267555"/>
    <lineage>
        <taxon>Eukaryota</taxon>
        <taxon>Viridiplantae</taxon>
        <taxon>Streptophyta</taxon>
        <taxon>Embryophyta</taxon>
        <taxon>Tracheophyta</taxon>
        <taxon>Spermatophyta</taxon>
        <taxon>Magnoliopsida</taxon>
        <taxon>eudicotyledons</taxon>
        <taxon>Gunneridae</taxon>
        <taxon>Pentapetalae</taxon>
        <taxon>asterids</taxon>
        <taxon>lamiids</taxon>
        <taxon>Solanales</taxon>
        <taxon>Convolvulaceae</taxon>
        <taxon>Cuscuteae</taxon>
        <taxon>Cuscuta</taxon>
        <taxon>Cuscuta subgen. Grammica</taxon>
        <taxon>Cuscuta sect. Cleistogrammica</taxon>
    </lineage>
</organism>
<name>A0A328DTX6_9ASTE</name>
<evidence type="ECO:0000313" key="2">
    <source>
        <dbReference type="Proteomes" id="UP000249390"/>
    </source>
</evidence>
<gene>
    <name evidence="1" type="ORF">DM860_011414</name>
</gene>
<dbReference type="Proteomes" id="UP000249390">
    <property type="component" value="Unassembled WGS sequence"/>
</dbReference>
<evidence type="ECO:0000313" key="1">
    <source>
        <dbReference type="EMBL" id="RAL47829.1"/>
    </source>
</evidence>